<accession>A0A1U9MJ09</accession>
<feature type="signal peptide" evidence="2">
    <location>
        <begin position="1"/>
        <end position="23"/>
    </location>
</feature>
<dbReference type="EMBL" id="CP015625">
    <property type="protein sequence ID" value="AQT47947.1"/>
    <property type="molecule type" value="Genomic_DNA"/>
</dbReference>
<feature type="chain" id="PRO_5012956665" evidence="2">
    <location>
        <begin position="24"/>
        <end position="145"/>
    </location>
</feature>
<dbReference type="AlphaFoldDB" id="A0A1U9MJ09"/>
<dbReference type="RefSeq" id="WP_077993360.1">
    <property type="nucleotide sequence ID" value="NZ_CAXUOT020000003.1"/>
</dbReference>
<reference evidence="3 4" key="1">
    <citation type="submission" date="2016-11" db="EMBL/GenBank/DDBJ databases">
        <title>Comparative genomics of Bartonella apis.</title>
        <authorList>
            <person name="Engel P."/>
        </authorList>
    </citation>
    <scope>NUCLEOTIDE SEQUENCE [LARGE SCALE GENOMIC DNA]</scope>
    <source>
        <strain evidence="3 4">BBC0122</strain>
    </source>
</reference>
<evidence type="ECO:0000313" key="4">
    <source>
        <dbReference type="Proteomes" id="UP000189632"/>
    </source>
</evidence>
<evidence type="ECO:0000313" key="3">
    <source>
        <dbReference type="EMBL" id="AQT47947.1"/>
    </source>
</evidence>
<feature type="region of interest" description="Disordered" evidence="1">
    <location>
        <begin position="126"/>
        <end position="145"/>
    </location>
</feature>
<dbReference type="KEGG" id="bapi:BBC0122_018500"/>
<protein>
    <submittedName>
        <fullName evidence="3">Uncharacterized protein</fullName>
    </submittedName>
</protein>
<keyword evidence="4" id="KW-1185">Reference proteome</keyword>
<sequence>MKKFLAIALAAASLIGFTNIASAAKIDIYHTNNYAKEDLIAGRGAQSNYCSGGICYKPTWIKPYYTGNGWMQVQEEVVYWAYSYGYDAYPYYGCGVIISGSKSSYTGKWSVDARSTGTSSCSVYKSSSNDSTGNYTFRSSQTKGW</sequence>
<proteinExistence type="predicted"/>
<dbReference type="Proteomes" id="UP000189632">
    <property type="component" value="Chromosome"/>
</dbReference>
<evidence type="ECO:0000256" key="1">
    <source>
        <dbReference type="SAM" id="MobiDB-lite"/>
    </source>
</evidence>
<organism evidence="3 4">
    <name type="scientific">Bartonella choladocola</name>
    <dbReference type="NCBI Taxonomy" id="2750995"/>
    <lineage>
        <taxon>Bacteria</taxon>
        <taxon>Pseudomonadati</taxon>
        <taxon>Pseudomonadota</taxon>
        <taxon>Alphaproteobacteria</taxon>
        <taxon>Hyphomicrobiales</taxon>
        <taxon>Bartonellaceae</taxon>
        <taxon>Bartonella</taxon>
    </lineage>
</organism>
<evidence type="ECO:0000256" key="2">
    <source>
        <dbReference type="SAM" id="SignalP"/>
    </source>
</evidence>
<gene>
    <name evidence="3" type="ORF">BBC0122_018500</name>
</gene>
<keyword evidence="2" id="KW-0732">Signal</keyword>
<name>A0A1U9MJ09_9HYPH</name>